<dbReference type="EMBL" id="SJPT01000001">
    <property type="protein sequence ID" value="TWU27056.1"/>
    <property type="molecule type" value="Genomic_DNA"/>
</dbReference>
<keyword evidence="5" id="KW-1185">Reference proteome</keyword>
<dbReference type="RefSeq" id="WP_146593303.1">
    <property type="nucleotide sequence ID" value="NZ_SJPT01000001.1"/>
</dbReference>
<reference evidence="4 5" key="1">
    <citation type="submission" date="2019-02" db="EMBL/GenBank/DDBJ databases">
        <title>Deep-cultivation of Planctomycetes and their phenomic and genomic characterization uncovers novel biology.</title>
        <authorList>
            <person name="Wiegand S."/>
            <person name="Jogler M."/>
            <person name="Boedeker C."/>
            <person name="Pinto D."/>
            <person name="Vollmers J."/>
            <person name="Rivas-Marin E."/>
            <person name="Kohn T."/>
            <person name="Peeters S.H."/>
            <person name="Heuer A."/>
            <person name="Rast P."/>
            <person name="Oberbeckmann S."/>
            <person name="Bunk B."/>
            <person name="Jeske O."/>
            <person name="Meyerdierks A."/>
            <person name="Storesund J.E."/>
            <person name="Kallscheuer N."/>
            <person name="Luecker S."/>
            <person name="Lage O.M."/>
            <person name="Pohl T."/>
            <person name="Merkel B.J."/>
            <person name="Hornburger P."/>
            <person name="Mueller R.-W."/>
            <person name="Bruemmer F."/>
            <person name="Labrenz M."/>
            <person name="Spormann A.M."/>
            <person name="Op Den Camp H."/>
            <person name="Overmann J."/>
            <person name="Amann R."/>
            <person name="Jetten M.S.M."/>
            <person name="Mascher T."/>
            <person name="Medema M.H."/>
            <person name="Devos D.P."/>
            <person name="Kaster A.-K."/>
            <person name="Ovreas L."/>
            <person name="Rohde M."/>
            <person name="Galperin M.Y."/>
            <person name="Jogler C."/>
        </authorList>
    </citation>
    <scope>NUCLEOTIDE SEQUENCE [LARGE SCALE GENOMIC DNA]</scope>
    <source>
        <strain evidence="4 5">Pla52o</strain>
    </source>
</reference>
<dbReference type="AlphaFoldDB" id="A0A5C6CVR1"/>
<accession>A0A5C6CVR1</accession>
<feature type="chain" id="PRO_5022890574" description="Pilus formation protein N-terminal domain-containing protein" evidence="2">
    <location>
        <begin position="40"/>
        <end position="564"/>
    </location>
</feature>
<dbReference type="InterPro" id="IPR032789">
    <property type="entry name" value="T2SS-T3SS_pil_N"/>
</dbReference>
<protein>
    <recommendedName>
        <fullName evidence="3">Pilus formation protein N-terminal domain-containing protein</fullName>
    </recommendedName>
</protein>
<feature type="signal peptide" evidence="2">
    <location>
        <begin position="1"/>
        <end position="39"/>
    </location>
</feature>
<dbReference type="OrthoDB" id="292141at2"/>
<name>A0A5C6CVR1_9BACT</name>
<feature type="region of interest" description="Disordered" evidence="1">
    <location>
        <begin position="176"/>
        <end position="219"/>
    </location>
</feature>
<sequence precursor="true">MRDLRTSLKKQKRTRQRAALSLLVIAVSSSWLTPSTTLGAEPNALAPTATTFRIMPPLPLQPIQQIDYQTTGPGQTVRANPFCETEPVTKSVDPAIQLASGDAPAAIRLKPIGAAIGLHPIGSPRIVSSSGAALTIEELPAPSIQPNPLVGSAHHGNGDLVEAVVDLTSTGPAIPSTVNAQTSVNERTVESSPALDLPTSTDDQRDAVVDSPNLEPLPDSEPIYFSLSDDSTGLVVPADQASDESVEINSEEIDSETMAVDTTSRETDSSVLEKDSRGSENVVVEMATEPAWSNSNPNTGPQVQPQLRPLNETSESSAESMEHSPRGMSGHPHLTAQVAPTFERPKDATRQPAKRYRPPVAVQAPPLGYERSEGPTTAAAVQSVSPPMLSDEDHVEGIIGEGSGTQVTHLPQPTGAATPLYITRAQVRTLTIGGDLRRVSIEDQNICHAIAAGSNELKLIGAGHGTTRLVVWADGATDGRSMVRQFDVHVQDAVEATGNSVGDKAQLLTRTIKQSFPDSKVVVKTVGDQLVIHGTCSSEATASKILRMVRKTCLIPVRDELTIR</sequence>
<proteinExistence type="predicted"/>
<dbReference type="Proteomes" id="UP000316304">
    <property type="component" value="Unassembled WGS sequence"/>
</dbReference>
<feature type="compositionally biased region" description="Basic and acidic residues" evidence="1">
    <location>
        <begin position="263"/>
        <end position="278"/>
    </location>
</feature>
<dbReference type="Pfam" id="PF13629">
    <property type="entry name" value="T2SS-T3SS_pil_N"/>
    <property type="match status" value="1"/>
</dbReference>
<feature type="compositionally biased region" description="Acidic residues" evidence="1">
    <location>
        <begin position="241"/>
        <end position="255"/>
    </location>
</feature>
<evidence type="ECO:0000313" key="4">
    <source>
        <dbReference type="EMBL" id="TWU27056.1"/>
    </source>
</evidence>
<feature type="domain" description="Pilus formation protein N-terminal" evidence="3">
    <location>
        <begin position="417"/>
        <end position="490"/>
    </location>
</feature>
<feature type="compositionally biased region" description="Polar residues" evidence="1">
    <location>
        <begin position="291"/>
        <end position="319"/>
    </location>
</feature>
<evidence type="ECO:0000259" key="3">
    <source>
        <dbReference type="Pfam" id="PF13629"/>
    </source>
</evidence>
<feature type="compositionally biased region" description="Polar residues" evidence="1">
    <location>
        <begin position="176"/>
        <end position="186"/>
    </location>
</feature>
<evidence type="ECO:0000256" key="1">
    <source>
        <dbReference type="SAM" id="MobiDB-lite"/>
    </source>
</evidence>
<organism evidence="4 5">
    <name type="scientific">Novipirellula galeiformis</name>
    <dbReference type="NCBI Taxonomy" id="2528004"/>
    <lineage>
        <taxon>Bacteria</taxon>
        <taxon>Pseudomonadati</taxon>
        <taxon>Planctomycetota</taxon>
        <taxon>Planctomycetia</taxon>
        <taxon>Pirellulales</taxon>
        <taxon>Pirellulaceae</taxon>
        <taxon>Novipirellula</taxon>
    </lineage>
</organism>
<keyword evidence="2" id="KW-0732">Signal</keyword>
<gene>
    <name evidence="4" type="ORF">Pla52o_09150</name>
</gene>
<feature type="region of interest" description="Disordered" evidence="1">
    <location>
        <begin position="238"/>
        <end position="333"/>
    </location>
</feature>
<evidence type="ECO:0000313" key="5">
    <source>
        <dbReference type="Proteomes" id="UP000316304"/>
    </source>
</evidence>
<evidence type="ECO:0000256" key="2">
    <source>
        <dbReference type="SAM" id="SignalP"/>
    </source>
</evidence>
<comment type="caution">
    <text evidence="4">The sequence shown here is derived from an EMBL/GenBank/DDBJ whole genome shotgun (WGS) entry which is preliminary data.</text>
</comment>